<evidence type="ECO:0000256" key="1">
    <source>
        <dbReference type="SAM" id="SignalP"/>
    </source>
</evidence>
<dbReference type="Proteomes" id="UP000317839">
    <property type="component" value="Unassembled WGS sequence"/>
</dbReference>
<dbReference type="CDD" id="cd01300">
    <property type="entry name" value="YtcJ_like"/>
    <property type="match status" value="1"/>
</dbReference>
<dbReference type="Gene3D" id="3.20.20.140">
    <property type="entry name" value="Metal-dependent hydrolases"/>
    <property type="match status" value="1"/>
</dbReference>
<comment type="caution">
    <text evidence="3">The sequence shown here is derived from an EMBL/GenBank/DDBJ whole genome shotgun (WGS) entry which is preliminary data.</text>
</comment>
<dbReference type="OrthoDB" id="9031471at2"/>
<dbReference type="Gene3D" id="3.10.310.70">
    <property type="match status" value="1"/>
</dbReference>
<evidence type="ECO:0000259" key="2">
    <source>
        <dbReference type="Pfam" id="PF07969"/>
    </source>
</evidence>
<dbReference type="InterPro" id="IPR033932">
    <property type="entry name" value="YtcJ-like"/>
</dbReference>
<proteinExistence type="predicted"/>
<sequence length="550" mass="61164">MRALGVSLCLLVSSNLKAQCHIYHNIKGYTPVFGSTELKSFDWLKFESGKVEATGTKQNLTDNLGNCKKHDGKGQYMLPGLFDAHAHVSGLGKEMTRVNLRGVESESASAAKVKEFANANPQSKWVLGRGWNQVLWLVKEFPTKTSLDATGVKRPVWLERIDGHAAWANSEAMRLAGINRDTPDPPGGKIIRDENGDATGVFIDTAMYLIEKKIPPMSSLELEYAFDKAYEHLLALGLVGIHDAGITQPEIDSYVKRAKENRLPIRIYGMLAGSSRDLDRWLDAGHIKDDKDMLSIRSVKLYSDGALGSRGAAMLQPYSDDADNKGLLLTKPRDLDQLVEKIISKGFQVNVHAIGDRGNRIVLDALEKTYKKIGGRELRNRNEHSQVVSLKDIPRFKELDVIASIQPVFATSDMNMAEDRVGPWRIKGGYAWKKFLDQGTIIAAGSDFPVELANPFHGLHAAVTRQDRDNLPKGGWLPDQKLTPQQALIAFTINAAYAAHQEKTLGSLEKGKWADFILVDRDVINGKHEDIWKTTVLETWIAGEKKYQKQ</sequence>
<dbReference type="Pfam" id="PF07969">
    <property type="entry name" value="Amidohydro_3"/>
    <property type="match status" value="1"/>
</dbReference>
<dbReference type="SUPFAM" id="SSF51556">
    <property type="entry name" value="Metallo-dependent hydrolases"/>
    <property type="match status" value="1"/>
</dbReference>
<dbReference type="InterPro" id="IPR011059">
    <property type="entry name" value="Metal-dep_hydrolase_composite"/>
</dbReference>
<feature type="domain" description="Amidohydrolase 3" evidence="2">
    <location>
        <begin position="71"/>
        <end position="544"/>
    </location>
</feature>
<keyword evidence="1" id="KW-0732">Signal</keyword>
<dbReference type="SUPFAM" id="SSF51338">
    <property type="entry name" value="Composite domain of metallo-dependent hydrolases"/>
    <property type="match status" value="1"/>
</dbReference>
<organism evidence="3 4">
    <name type="scientific">Aliikangiella marina</name>
    <dbReference type="NCBI Taxonomy" id="1712262"/>
    <lineage>
        <taxon>Bacteria</taxon>
        <taxon>Pseudomonadati</taxon>
        <taxon>Pseudomonadota</taxon>
        <taxon>Gammaproteobacteria</taxon>
        <taxon>Oceanospirillales</taxon>
        <taxon>Pleioneaceae</taxon>
        <taxon>Aliikangiella</taxon>
    </lineage>
</organism>
<name>A0A545TJZ0_9GAMM</name>
<dbReference type="PANTHER" id="PTHR22642">
    <property type="entry name" value="IMIDAZOLONEPROPIONASE"/>
    <property type="match status" value="1"/>
</dbReference>
<dbReference type="Gene3D" id="2.30.40.10">
    <property type="entry name" value="Urease, subunit C, domain 1"/>
    <property type="match status" value="1"/>
</dbReference>
<protein>
    <submittedName>
        <fullName evidence="3">Amidohydrolase</fullName>
    </submittedName>
</protein>
<reference evidence="3 4" key="1">
    <citation type="submission" date="2019-06" db="EMBL/GenBank/DDBJ databases">
        <title>Draft genome of Aliikangiella marina GYP-15.</title>
        <authorList>
            <person name="Wang G."/>
        </authorList>
    </citation>
    <scope>NUCLEOTIDE SEQUENCE [LARGE SCALE GENOMIC DNA]</scope>
    <source>
        <strain evidence="3 4">GYP-15</strain>
    </source>
</reference>
<evidence type="ECO:0000313" key="4">
    <source>
        <dbReference type="Proteomes" id="UP000317839"/>
    </source>
</evidence>
<feature type="chain" id="PRO_5022181324" evidence="1">
    <location>
        <begin position="19"/>
        <end position="550"/>
    </location>
</feature>
<keyword evidence="3" id="KW-0378">Hydrolase</keyword>
<dbReference type="AlphaFoldDB" id="A0A545TJZ0"/>
<dbReference type="PANTHER" id="PTHR22642:SF2">
    <property type="entry name" value="PROTEIN LONG AFTER FAR-RED 3"/>
    <property type="match status" value="1"/>
</dbReference>
<keyword evidence="4" id="KW-1185">Reference proteome</keyword>
<dbReference type="InterPro" id="IPR013108">
    <property type="entry name" value="Amidohydro_3"/>
</dbReference>
<evidence type="ECO:0000313" key="3">
    <source>
        <dbReference type="EMBL" id="TQV77543.1"/>
    </source>
</evidence>
<dbReference type="InterPro" id="IPR032466">
    <property type="entry name" value="Metal_Hydrolase"/>
</dbReference>
<dbReference type="GO" id="GO:0016810">
    <property type="term" value="F:hydrolase activity, acting on carbon-nitrogen (but not peptide) bonds"/>
    <property type="evidence" value="ECO:0007669"/>
    <property type="project" value="InterPro"/>
</dbReference>
<accession>A0A545TJZ0</accession>
<feature type="signal peptide" evidence="1">
    <location>
        <begin position="1"/>
        <end position="18"/>
    </location>
</feature>
<dbReference type="EMBL" id="VIKR01000001">
    <property type="protein sequence ID" value="TQV77543.1"/>
    <property type="molecule type" value="Genomic_DNA"/>
</dbReference>
<gene>
    <name evidence="3" type="ORF">FLL45_00670</name>
</gene>